<comment type="caution">
    <text evidence="2">The sequence shown here is derived from an EMBL/GenBank/DDBJ whole genome shotgun (WGS) entry which is preliminary data.</text>
</comment>
<organism evidence="2 3">
    <name type="scientific">Floridaenema aerugineum BLCC-F46</name>
    <dbReference type="NCBI Taxonomy" id="3153654"/>
    <lineage>
        <taxon>Bacteria</taxon>
        <taxon>Bacillati</taxon>
        <taxon>Cyanobacteriota</taxon>
        <taxon>Cyanophyceae</taxon>
        <taxon>Oscillatoriophycideae</taxon>
        <taxon>Aerosakkonematales</taxon>
        <taxon>Aerosakkonemataceae</taxon>
        <taxon>Floridanema</taxon>
        <taxon>Floridanema aerugineum</taxon>
    </lineage>
</organism>
<sequence length="473" mass="53455">MKLIIGLVVILTILYLSFRNWKTAIKTVLLLVVLEGALRKWVLPQASELIYFLKDLVLLGAYIRYYGILIFQRKLAIKNHFVNVLCFLAAGWCILQAFNPSLGSPIVGLFGLKAYFFYTPLMWILVDVFESESELYQFLRWQLLLTIPVGILGVVQFFSPPSSPINAYAPGLEALGGVATFSRFARITSTFAYINNYALYLIVCFGLLIPFLSVNQSRWWKLATISEIFLVVVNLAMTGSRNPVISSVLFLCCYLGANLLTYPARALRFVGRFLPIAIVVTIAAFIWFQPAIDAFWNRASSNSDVSHRIENTFTEPLRFFQYKDIDGYGTGATHGASQTLRNTLGLPPGEPIATGFEAEMGRIALDLGPIGFTLWYGFRVSLIIALWLVFWQLQRPFLKNLALAACLIQAIQIIGQVVTLHTFSVYYWFLSGFIFLLPELERKENFYRDLQWVNQNVQSAHLPDSPNGESELP</sequence>
<proteinExistence type="predicted"/>
<dbReference type="EMBL" id="JBHFNQ010000219">
    <property type="protein sequence ID" value="MFB2881274.1"/>
    <property type="molecule type" value="Genomic_DNA"/>
</dbReference>
<protein>
    <submittedName>
        <fullName evidence="2">Uncharacterized protein</fullName>
    </submittedName>
</protein>
<feature type="transmembrane region" description="Helical" evidence="1">
    <location>
        <begin position="138"/>
        <end position="158"/>
    </location>
</feature>
<dbReference type="Proteomes" id="UP001576774">
    <property type="component" value="Unassembled WGS sequence"/>
</dbReference>
<feature type="transmembrane region" description="Helical" evidence="1">
    <location>
        <begin position="191"/>
        <end position="212"/>
    </location>
</feature>
<reference evidence="2 3" key="1">
    <citation type="submission" date="2024-09" db="EMBL/GenBank/DDBJ databases">
        <title>Floridaenema gen nov. (Aerosakkonemataceae, Aerosakkonematales ord. nov., Cyanobacteria) from benthic tropical and subtropical fresh waters, with the description of four new species.</title>
        <authorList>
            <person name="Moretto J.A."/>
            <person name="Berthold D.E."/>
            <person name="Lefler F.W."/>
            <person name="Huang I.-S."/>
            <person name="Laughinghouse H. IV."/>
        </authorList>
    </citation>
    <scope>NUCLEOTIDE SEQUENCE [LARGE SCALE GENOMIC DNA]</scope>
    <source>
        <strain evidence="2 3">BLCC-F46</strain>
    </source>
</reference>
<name>A0ABV4XEN4_9CYAN</name>
<evidence type="ECO:0000313" key="2">
    <source>
        <dbReference type="EMBL" id="MFB2881274.1"/>
    </source>
</evidence>
<evidence type="ECO:0000256" key="1">
    <source>
        <dbReference type="SAM" id="Phobius"/>
    </source>
</evidence>
<feature type="transmembrane region" description="Helical" evidence="1">
    <location>
        <begin position="243"/>
        <end position="262"/>
    </location>
</feature>
<accession>A0ABV4XEN4</accession>
<keyword evidence="3" id="KW-1185">Reference proteome</keyword>
<evidence type="ECO:0000313" key="3">
    <source>
        <dbReference type="Proteomes" id="UP001576774"/>
    </source>
</evidence>
<keyword evidence="1" id="KW-1133">Transmembrane helix</keyword>
<keyword evidence="1" id="KW-0472">Membrane</keyword>
<feature type="transmembrane region" description="Helical" evidence="1">
    <location>
        <begin position="397"/>
        <end position="414"/>
    </location>
</feature>
<feature type="transmembrane region" description="Helical" evidence="1">
    <location>
        <begin position="105"/>
        <end position="126"/>
    </location>
</feature>
<feature type="transmembrane region" description="Helical" evidence="1">
    <location>
        <begin position="269"/>
        <end position="288"/>
    </location>
</feature>
<feature type="transmembrane region" description="Helical" evidence="1">
    <location>
        <begin position="219"/>
        <end position="237"/>
    </location>
</feature>
<keyword evidence="1" id="KW-0812">Transmembrane</keyword>
<feature type="transmembrane region" description="Helical" evidence="1">
    <location>
        <begin position="420"/>
        <end position="438"/>
    </location>
</feature>
<feature type="transmembrane region" description="Helical" evidence="1">
    <location>
        <begin position="81"/>
        <end position="99"/>
    </location>
</feature>
<gene>
    <name evidence="2" type="ORF">ACE1CC_30855</name>
</gene>
<dbReference type="RefSeq" id="WP_413274258.1">
    <property type="nucleotide sequence ID" value="NZ_JBHFNQ010000219.1"/>
</dbReference>
<feature type="transmembrane region" description="Helical" evidence="1">
    <location>
        <begin position="370"/>
        <end position="390"/>
    </location>
</feature>